<evidence type="ECO:0000313" key="2">
    <source>
        <dbReference type="Proteomes" id="UP000533269"/>
    </source>
</evidence>
<gene>
    <name evidence="1" type="ORF">FHR75_004374</name>
</gene>
<name>A0A7W4TR80_KINRA</name>
<accession>A0A7W4TR80</accession>
<protein>
    <submittedName>
        <fullName evidence="1">Uncharacterized protein</fullName>
    </submittedName>
</protein>
<dbReference type="EMBL" id="JACHVY010000009">
    <property type="protein sequence ID" value="MBB2903532.1"/>
    <property type="molecule type" value="Genomic_DNA"/>
</dbReference>
<sequence>MPTWVWMVVQNRDRAAASLKQADARGDREAAEFSRIWLAERQAVLERVGQRYDVELP</sequence>
<evidence type="ECO:0000313" key="1">
    <source>
        <dbReference type="EMBL" id="MBB2903532.1"/>
    </source>
</evidence>
<dbReference type="RefSeq" id="WP_183393129.1">
    <property type="nucleotide sequence ID" value="NZ_JACHVY010000009.1"/>
</dbReference>
<dbReference type="AlphaFoldDB" id="A0A7W4TR80"/>
<proteinExistence type="predicted"/>
<comment type="caution">
    <text evidence="1">The sequence shown here is derived from an EMBL/GenBank/DDBJ whole genome shotgun (WGS) entry which is preliminary data.</text>
</comment>
<dbReference type="Proteomes" id="UP000533269">
    <property type="component" value="Unassembled WGS sequence"/>
</dbReference>
<reference evidence="1 2" key="1">
    <citation type="submission" date="2020-08" db="EMBL/GenBank/DDBJ databases">
        <title>The Agave Microbiome: Exploring the role of microbial communities in plant adaptations to desert environments.</title>
        <authorList>
            <person name="Partida-Martinez L.P."/>
        </authorList>
    </citation>
    <scope>NUCLEOTIDE SEQUENCE [LARGE SCALE GENOMIC DNA]</scope>
    <source>
        <strain evidence="1 2">AS2.23</strain>
    </source>
</reference>
<organism evidence="1 2">
    <name type="scientific">Kineococcus radiotolerans</name>
    <dbReference type="NCBI Taxonomy" id="131568"/>
    <lineage>
        <taxon>Bacteria</taxon>
        <taxon>Bacillati</taxon>
        <taxon>Actinomycetota</taxon>
        <taxon>Actinomycetes</taxon>
        <taxon>Kineosporiales</taxon>
        <taxon>Kineosporiaceae</taxon>
        <taxon>Kineococcus</taxon>
    </lineage>
</organism>
<reference evidence="1 2" key="2">
    <citation type="submission" date="2020-08" db="EMBL/GenBank/DDBJ databases">
        <authorList>
            <person name="Partida-Martinez L."/>
            <person name="Huntemann M."/>
            <person name="Clum A."/>
            <person name="Wang J."/>
            <person name="Palaniappan K."/>
            <person name="Ritter S."/>
            <person name="Chen I.-M."/>
            <person name="Stamatis D."/>
            <person name="Reddy T."/>
            <person name="O'Malley R."/>
            <person name="Daum C."/>
            <person name="Shapiro N."/>
            <person name="Ivanova N."/>
            <person name="Kyrpides N."/>
            <person name="Woyke T."/>
        </authorList>
    </citation>
    <scope>NUCLEOTIDE SEQUENCE [LARGE SCALE GENOMIC DNA]</scope>
    <source>
        <strain evidence="1 2">AS2.23</strain>
    </source>
</reference>